<dbReference type="Pfam" id="PF00857">
    <property type="entry name" value="Isochorismatase"/>
    <property type="match status" value="1"/>
</dbReference>
<sequence>MARSRALLMLDLSSQTTRPDGSFGQLISPPSVLDDVVEPLRHALAAARSAADTVVWVLPSPDFIRLMSGRDAAERDASPDPLIGVPGPGEPLALKDGIGAFAGGQLQAELERAGVEEIVLVGIATQYVVRATAEEGLALGYRVSVLEDCCVDLTPQVHAQTIDALRSSCRVATSAEFWTYTAASEP</sequence>
<dbReference type="PANTHER" id="PTHR43540">
    <property type="entry name" value="PEROXYUREIDOACRYLATE/UREIDOACRYLATE AMIDOHYDROLASE-RELATED"/>
    <property type="match status" value="1"/>
</dbReference>
<dbReference type="GO" id="GO:0016787">
    <property type="term" value="F:hydrolase activity"/>
    <property type="evidence" value="ECO:0007669"/>
    <property type="project" value="UniProtKB-KW"/>
</dbReference>
<dbReference type="EMBL" id="FZMO01000001">
    <property type="protein sequence ID" value="SNQ45283.1"/>
    <property type="molecule type" value="Genomic_DNA"/>
</dbReference>
<dbReference type="RefSeq" id="WP_133150516.1">
    <property type="nucleotide sequence ID" value="NZ_FZMO01000001.1"/>
</dbReference>
<proteinExistence type="predicted"/>
<reference evidence="3 4" key="1">
    <citation type="submission" date="2017-06" db="EMBL/GenBank/DDBJ databases">
        <authorList>
            <person name="Kim H.J."/>
            <person name="Triplett B.A."/>
        </authorList>
    </citation>
    <scope>NUCLEOTIDE SEQUENCE [LARGE SCALE GENOMIC DNA]</scope>
    <source>
        <strain evidence="3">FRACA_ARgP5</strain>
    </source>
</reference>
<dbReference type="Proteomes" id="UP000234331">
    <property type="component" value="Unassembled WGS sequence"/>
</dbReference>
<evidence type="ECO:0000313" key="3">
    <source>
        <dbReference type="EMBL" id="SNQ45283.1"/>
    </source>
</evidence>
<dbReference type="AlphaFoldDB" id="A0A2I2KI06"/>
<dbReference type="PANTHER" id="PTHR43540:SF1">
    <property type="entry name" value="ISOCHORISMATASE HYDROLASE"/>
    <property type="match status" value="1"/>
</dbReference>
<gene>
    <name evidence="3" type="ORF">FRACA_10042</name>
</gene>
<feature type="domain" description="Isochorismatase-like" evidence="2">
    <location>
        <begin position="6"/>
        <end position="176"/>
    </location>
</feature>
<dbReference type="OrthoDB" id="9791276at2"/>
<evidence type="ECO:0000259" key="2">
    <source>
        <dbReference type="Pfam" id="PF00857"/>
    </source>
</evidence>
<accession>A0A2I2KI06</accession>
<evidence type="ECO:0000313" key="4">
    <source>
        <dbReference type="Proteomes" id="UP000234331"/>
    </source>
</evidence>
<dbReference type="InterPro" id="IPR036380">
    <property type="entry name" value="Isochorismatase-like_sf"/>
</dbReference>
<protein>
    <recommendedName>
        <fullName evidence="2">Isochorismatase-like domain-containing protein</fullName>
    </recommendedName>
</protein>
<organism evidence="3 4">
    <name type="scientific">Frankia canadensis</name>
    <dbReference type="NCBI Taxonomy" id="1836972"/>
    <lineage>
        <taxon>Bacteria</taxon>
        <taxon>Bacillati</taxon>
        <taxon>Actinomycetota</taxon>
        <taxon>Actinomycetes</taxon>
        <taxon>Frankiales</taxon>
        <taxon>Frankiaceae</taxon>
        <taxon>Frankia</taxon>
    </lineage>
</organism>
<name>A0A2I2KI06_9ACTN</name>
<keyword evidence="1" id="KW-0378">Hydrolase</keyword>
<dbReference type="Gene3D" id="3.40.50.850">
    <property type="entry name" value="Isochorismatase-like"/>
    <property type="match status" value="1"/>
</dbReference>
<keyword evidence="4" id="KW-1185">Reference proteome</keyword>
<dbReference type="SUPFAM" id="SSF52499">
    <property type="entry name" value="Isochorismatase-like hydrolases"/>
    <property type="match status" value="1"/>
</dbReference>
<dbReference type="InterPro" id="IPR050272">
    <property type="entry name" value="Isochorismatase-like_hydrls"/>
</dbReference>
<dbReference type="InterPro" id="IPR000868">
    <property type="entry name" value="Isochorismatase-like_dom"/>
</dbReference>
<evidence type="ECO:0000256" key="1">
    <source>
        <dbReference type="ARBA" id="ARBA00022801"/>
    </source>
</evidence>